<proteinExistence type="predicted"/>
<feature type="active site" description="Tele-phosphohistidine intermediate" evidence="1">
    <location>
        <position position="16"/>
    </location>
</feature>
<dbReference type="Proteomes" id="UP000718821">
    <property type="component" value="Unassembled WGS sequence"/>
</dbReference>
<sequence length="236" mass="26480">MSAAAPHVRSIVLVRHGRTAYNAQHRLQGQVDIPLDEVGRWQVERTGAALRDLYVRRRPQVSERLVVSSDLGRARATAHAFADPLGLEVHADARVRERSFGDWEGMSVDELAERYPEDYRSWSEQLGGELRYGAEPKADVGRRGVAAIEDWAFRAGDDTDLFLFSHGAWIAQTLQWLLGIGRADPTLATMMGMRNAHWAKLVPMDRSDGTVLWRLVDYDHGPAEADTPAWDRPALD</sequence>
<protein>
    <submittedName>
        <fullName evidence="3">Histidine phosphatase family protein</fullName>
    </submittedName>
</protein>
<dbReference type="Gene3D" id="3.40.50.1240">
    <property type="entry name" value="Phosphoglycerate mutase-like"/>
    <property type="match status" value="1"/>
</dbReference>
<gene>
    <name evidence="3" type="ORF">H7U32_06015</name>
</gene>
<comment type="caution">
    <text evidence="3">The sequence shown here is derived from an EMBL/GenBank/DDBJ whole genome shotgun (WGS) entry which is preliminary data.</text>
</comment>
<dbReference type="InterPro" id="IPR050275">
    <property type="entry name" value="PGM_Phosphatase"/>
</dbReference>
<organism evidence="3 4">
    <name type="scientific">Bifidobacterium pullorum subsp. saeculare</name>
    <dbReference type="NCBI Taxonomy" id="78257"/>
    <lineage>
        <taxon>Bacteria</taxon>
        <taxon>Bacillati</taxon>
        <taxon>Actinomycetota</taxon>
        <taxon>Actinomycetes</taxon>
        <taxon>Bifidobacteriales</taxon>
        <taxon>Bifidobacteriaceae</taxon>
        <taxon>Bifidobacterium</taxon>
    </lineage>
</organism>
<dbReference type="EMBL" id="JACLYU010000010">
    <property type="protein sequence ID" value="MBM6699869.1"/>
    <property type="molecule type" value="Genomic_DNA"/>
</dbReference>
<dbReference type="SUPFAM" id="SSF53254">
    <property type="entry name" value="Phosphoglycerate mutase-like"/>
    <property type="match status" value="1"/>
</dbReference>
<evidence type="ECO:0000313" key="4">
    <source>
        <dbReference type="Proteomes" id="UP000718821"/>
    </source>
</evidence>
<dbReference type="GO" id="GO:0005737">
    <property type="term" value="C:cytoplasm"/>
    <property type="evidence" value="ECO:0007669"/>
    <property type="project" value="TreeGrafter"/>
</dbReference>
<keyword evidence="4" id="KW-1185">Reference proteome</keyword>
<dbReference type="RefSeq" id="WP_204468957.1">
    <property type="nucleotide sequence ID" value="NZ_JACLYU010000010.1"/>
</dbReference>
<evidence type="ECO:0000256" key="2">
    <source>
        <dbReference type="PIRSR" id="PIRSR613078-2"/>
    </source>
</evidence>
<dbReference type="InterPro" id="IPR029033">
    <property type="entry name" value="His_PPase_superfam"/>
</dbReference>
<evidence type="ECO:0000313" key="3">
    <source>
        <dbReference type="EMBL" id="MBM6699869.1"/>
    </source>
</evidence>
<feature type="binding site" evidence="2">
    <location>
        <begin position="15"/>
        <end position="22"/>
    </location>
    <ligand>
        <name>substrate</name>
    </ligand>
</feature>
<dbReference type="SMART" id="SM00855">
    <property type="entry name" value="PGAM"/>
    <property type="match status" value="1"/>
</dbReference>
<accession>A0A938WYZ3</accession>
<feature type="binding site" evidence="2">
    <location>
        <position position="73"/>
    </location>
    <ligand>
        <name>substrate</name>
    </ligand>
</feature>
<evidence type="ECO:0000256" key="1">
    <source>
        <dbReference type="PIRSR" id="PIRSR613078-1"/>
    </source>
</evidence>
<reference evidence="3" key="1">
    <citation type="submission" date="2020-08" db="EMBL/GenBank/DDBJ databases">
        <authorList>
            <person name="Cejkova D."/>
            <person name="Kubasova T."/>
            <person name="Jahodarova E."/>
            <person name="Rychlik I."/>
        </authorList>
    </citation>
    <scope>NUCLEOTIDE SEQUENCE</scope>
    <source>
        <strain evidence="3">An836</strain>
    </source>
</reference>
<feature type="active site" description="Proton donor/acceptor" evidence="1">
    <location>
        <position position="97"/>
    </location>
</feature>
<dbReference type="CDD" id="cd07067">
    <property type="entry name" value="HP_PGM_like"/>
    <property type="match status" value="1"/>
</dbReference>
<reference evidence="3" key="2">
    <citation type="journal article" date="2021" name="Sci. Rep.">
        <title>The distribution of antibiotic resistance genes in chicken gut microbiota commensals.</title>
        <authorList>
            <person name="Juricova H."/>
            <person name="Matiasovicova J."/>
            <person name="Kubasova T."/>
            <person name="Cejkova D."/>
            <person name="Rychlik I."/>
        </authorList>
    </citation>
    <scope>NUCLEOTIDE SEQUENCE</scope>
    <source>
        <strain evidence="3">An836</strain>
    </source>
</reference>
<dbReference type="InterPro" id="IPR013078">
    <property type="entry name" value="His_Pase_superF_clade-1"/>
</dbReference>
<dbReference type="PANTHER" id="PTHR48100">
    <property type="entry name" value="BROAD-SPECIFICITY PHOSPHATASE YOR283W-RELATED"/>
    <property type="match status" value="1"/>
</dbReference>
<dbReference type="PANTHER" id="PTHR48100:SF62">
    <property type="entry name" value="GLUCOSYL-3-PHOSPHOGLYCERATE PHOSPHATASE"/>
    <property type="match status" value="1"/>
</dbReference>
<dbReference type="Pfam" id="PF00300">
    <property type="entry name" value="His_Phos_1"/>
    <property type="match status" value="1"/>
</dbReference>
<dbReference type="AlphaFoldDB" id="A0A938WYZ3"/>
<dbReference type="GO" id="GO:0016791">
    <property type="term" value="F:phosphatase activity"/>
    <property type="evidence" value="ECO:0007669"/>
    <property type="project" value="TreeGrafter"/>
</dbReference>
<name>A0A938WYZ3_9BIFI</name>